<organism evidence="5 6">
    <name type="scientific">Hypothenemus hampei</name>
    <name type="common">Coffee berry borer</name>
    <dbReference type="NCBI Taxonomy" id="57062"/>
    <lineage>
        <taxon>Eukaryota</taxon>
        <taxon>Metazoa</taxon>
        <taxon>Ecdysozoa</taxon>
        <taxon>Arthropoda</taxon>
        <taxon>Hexapoda</taxon>
        <taxon>Insecta</taxon>
        <taxon>Pterygota</taxon>
        <taxon>Neoptera</taxon>
        <taxon>Endopterygota</taxon>
        <taxon>Coleoptera</taxon>
        <taxon>Polyphaga</taxon>
        <taxon>Cucujiformia</taxon>
        <taxon>Curculionidae</taxon>
        <taxon>Scolytinae</taxon>
        <taxon>Hypothenemus</taxon>
    </lineage>
</organism>
<evidence type="ECO:0000256" key="2">
    <source>
        <dbReference type="SAM" id="SignalP"/>
    </source>
</evidence>
<reference evidence="5 6" key="1">
    <citation type="submission" date="2024-05" db="EMBL/GenBank/DDBJ databases">
        <title>Genetic variation in Jamaican populations of the coffee berry borer (Hypothenemus hampei).</title>
        <authorList>
            <person name="Errbii M."/>
            <person name="Myrie A."/>
        </authorList>
    </citation>
    <scope>NUCLEOTIDE SEQUENCE [LARGE SCALE GENOMIC DNA]</scope>
    <source>
        <strain evidence="5">JA-Hopewell-2020-01-JO</strain>
        <tissue evidence="5">Whole body</tissue>
    </source>
</reference>
<dbReference type="PANTHER" id="PTHR10132:SF14">
    <property type="entry name" value="SARCOGLYCAN ALPHA, ISOFORM C"/>
    <property type="match status" value="1"/>
</dbReference>
<sequence length="407" mass="47709">MHWILYLLFIFFQNTNAKVHNVLKTEVFAISLDPTMFNWTYEDKRGQYSYETSLADYPDLPFWIHYVFNERHDSGFLYGVPPSNGIEQITLDIVGLNKKTYETRVEKLDIIVQEKLNFALYEVHMKIDNLNVADLFDAEKMDTLKDVFVRNLWKNSEDDLYVTFLESAVRMGARKPLNPNEPEGVVIRLGSESNFSPELLQLQEEVRPLYKMQFCPRDIKRTSVERFFRDAKFVLDWCRFRLIEKDRNNSAMHKAGSIASDLTFSDALFKTFQRSEIPVRSYKNELIISIVLPMVIMMILVVALSLTICFVHEDLYDEESEFFFANIFHICTDWYKKRMAFSNQNSVMSTEPISDETLTTKSQTLRSILTENETFYTPHSPNSTLSRGMHCRPSPPPYVRPKFKPDM</sequence>
<dbReference type="InterPro" id="IPR008908">
    <property type="entry name" value="Sarcoglycan_alpha/epsilon"/>
</dbReference>
<evidence type="ECO:0000259" key="3">
    <source>
        <dbReference type="Pfam" id="PF05510"/>
    </source>
</evidence>
<feature type="transmembrane region" description="Helical" evidence="1">
    <location>
        <begin position="286"/>
        <end position="311"/>
    </location>
</feature>
<dbReference type="Proteomes" id="UP001566132">
    <property type="component" value="Unassembled WGS sequence"/>
</dbReference>
<dbReference type="InterPro" id="IPR048347">
    <property type="entry name" value="Sarcoglycan_C"/>
</dbReference>
<feature type="signal peptide" evidence="2">
    <location>
        <begin position="1"/>
        <end position="17"/>
    </location>
</feature>
<name>A0ABD1EUU9_HYPHA</name>
<accession>A0ABD1EUU9</accession>
<dbReference type="Pfam" id="PF20989">
    <property type="entry name" value="Sarcoglycan_2_C"/>
    <property type="match status" value="1"/>
</dbReference>
<evidence type="ECO:0000259" key="4">
    <source>
        <dbReference type="Pfam" id="PF20989"/>
    </source>
</evidence>
<feature type="domain" description="Sarcoglycan alpha/epsilon second" evidence="4">
    <location>
        <begin position="121"/>
        <end position="243"/>
    </location>
</feature>
<evidence type="ECO:0008006" key="7">
    <source>
        <dbReference type="Google" id="ProtNLM"/>
    </source>
</evidence>
<dbReference type="AlphaFoldDB" id="A0ABD1EUU9"/>
<evidence type="ECO:0000313" key="6">
    <source>
        <dbReference type="Proteomes" id="UP001566132"/>
    </source>
</evidence>
<evidence type="ECO:0000313" key="5">
    <source>
        <dbReference type="EMBL" id="KAL1501494.1"/>
    </source>
</evidence>
<evidence type="ECO:0000256" key="1">
    <source>
        <dbReference type="SAM" id="Phobius"/>
    </source>
</evidence>
<dbReference type="InterPro" id="IPR048346">
    <property type="entry name" value="Sarcoglycan_N"/>
</dbReference>
<feature type="domain" description="Sarcoglycan alpha/epsilon N-terminal" evidence="3">
    <location>
        <begin position="25"/>
        <end position="110"/>
    </location>
</feature>
<gene>
    <name evidence="5" type="ORF">ABEB36_006805</name>
</gene>
<feature type="chain" id="PRO_5044809322" description="Epsilon-sarcoglycan" evidence="2">
    <location>
        <begin position="18"/>
        <end position="407"/>
    </location>
</feature>
<comment type="caution">
    <text evidence="5">The sequence shown here is derived from an EMBL/GenBank/DDBJ whole genome shotgun (WGS) entry which is preliminary data.</text>
</comment>
<dbReference type="PANTHER" id="PTHR10132">
    <property type="entry name" value="ALPHA-/EPSILON-SARCOGLYCAN FAMILY MEMBER"/>
    <property type="match status" value="1"/>
</dbReference>
<keyword evidence="2" id="KW-0732">Signal</keyword>
<keyword evidence="1" id="KW-0812">Transmembrane</keyword>
<protein>
    <recommendedName>
        <fullName evidence="7">Epsilon-sarcoglycan</fullName>
    </recommendedName>
</protein>
<keyword evidence="6" id="KW-1185">Reference proteome</keyword>
<keyword evidence="1" id="KW-0472">Membrane</keyword>
<dbReference type="Pfam" id="PF05510">
    <property type="entry name" value="Sarcoglycan_2"/>
    <property type="match status" value="1"/>
</dbReference>
<keyword evidence="1" id="KW-1133">Transmembrane helix</keyword>
<proteinExistence type="predicted"/>
<dbReference type="EMBL" id="JBDJPC010000005">
    <property type="protein sequence ID" value="KAL1501494.1"/>
    <property type="molecule type" value="Genomic_DNA"/>
</dbReference>